<keyword evidence="10 19" id="KW-1133">Transmembrane helix</keyword>
<keyword evidence="12 19" id="KW-0472">Membrane</keyword>
<dbReference type="Gene3D" id="3.20.110.10">
    <property type="entry name" value="Glycoside hydrolase 38, N terminal domain"/>
    <property type="match status" value="1"/>
</dbReference>
<keyword evidence="5 19" id="KW-0812">Transmembrane</keyword>
<dbReference type="EC" id="3.2.1.-" evidence="17"/>
<comment type="catalytic activity">
    <reaction evidence="16">
        <text>N(4)-{beta-D-GlcNAc-(1-&gt;2)-alpha-D-Man-(1-&gt;3)-[alpha-D-Man-(1-&gt;3)-[alpha-D-Man-(1-&gt;6)]-alpha-D-Man-(1-&gt;6)]-beta-D-Man-(1-&gt;4)-beta-D-GlcNAc-(1-&gt;4)-beta-D-GlcNAc}-L-asparaginyl-[protein] + 2 H2O = 2 alpha-D-mannopyranose + an N(4)-{beta-D-GlcNAc-(1-&gt;2)-alpha-D-Man-(1-&gt;3)-[alpha-D-Man-(1-&gt;6)]-beta-D-Man-(1-&gt;4)-beta-D-GlcNAc-(1-&gt;4)-beta-D-GlcNAc}-L-asparaginyl-[protein]</text>
        <dbReference type="Rhea" id="RHEA:56052"/>
        <dbReference type="Rhea" id="RHEA-COMP:14368"/>
        <dbReference type="Rhea" id="RHEA-COMP:14369"/>
        <dbReference type="ChEBI" id="CHEBI:15377"/>
        <dbReference type="ChEBI" id="CHEBI:28729"/>
        <dbReference type="ChEBI" id="CHEBI:60615"/>
        <dbReference type="ChEBI" id="CHEBI:60625"/>
        <dbReference type="EC" id="3.2.1.114"/>
    </reaction>
</comment>
<evidence type="ECO:0000256" key="11">
    <source>
        <dbReference type="ARBA" id="ARBA00023034"/>
    </source>
</evidence>
<sequence length="1120" mass="128871">MRIRKRFALLFSSAMLLFFLFLYVVINYAIPSDKPKSMFIIENKLKELQHNLNKHAEEFDEIKKQIDSLQTNQERSQEQQLDGNDLVKDSIINAGQWVADSENSECPSKWGVVPRPDLQMLDIYREMEFDNLNGGPWTQGWRVEYDPHHWNSHHQLKVFVVPHSHNDPGWIKTFDMYYEHDTKPILTNALRHLDENEEMKFIWAEISYFAKWYENLSMDAKKTVKRLVQRKQLEFVTGGWVMNDEADSHWVAILQQLSEGLTWLKVHLNVTPISSWAIDPFGYSPTMPYILKGAGMKNLLIQRTHYAVKKRMAQNKDLEFRWRQIWDNSGDTDFMTHMMPFYSYDVPHTCGPDPKICCQFDFKRLPGYGLSCPWRIAPQEIDEVNVAKRAELIVDQWRKKSVLYKTRSVLIPLGDDFRYSQSSEWDRQRVNYQKLFDYINNEPSLHCHAKFATLTEYFDSVAKEKNFGEFPSLSGDFFTYADKDDNYWSGYFTSRPYHKRLDRVLMTFLRSAEMLHAWTTWESEARFDDLLRNARRALSLFQHHDGVTGTAKDHVMKDYADRMVDAVQASKFVMQQAVYKLLTKPSIYQPDYKFTYLNVDDSRFPNPNENRPTIIIGDEIPFKHVVVHNSLPQARVELVEFLIARPFITVMDAEKNTVPAQVSPVWSWHRGGFTAYAPQASTTKYRLTFKANVPPMGLKVYTIYATNSVADSRGVSYAKITVMTHTPFSLNLGDYPNQAEFTTPKEVSLHTANGAGVAFSNQGLMKSMTIDSNTPTLPIHLHFLKYGAKKGADRSGAYLFMPDGPAVPLLLGNLTTLVSRGELESSVSTGLPFVIHEYIMRDDGLEIRNLVDIGDMGNTEIVMRFSTPINNEEFFYTDLNGFQVIKRQRFNKLPLQANYYPVPSSIFIEDETFRLTLLSAQSLGGSSLKFGQLEIMQDRRLNQDDNRGLGQGVLDNQPIMHIFKVLLEVRESCATLDSKHPSGFLTTNAHWQLMTLTYPVEKLVFHENEWVGMLPIFGENHEAAEKGIEVAVIRDLPHLPTPKTSPAKPSLGVVLRRNQVEKCSTDPNLEGIVNIRRLLSLDETKDIHSAPFTLVWREAAVPSDEILLCPMEVKAFVIGR</sequence>
<comment type="subunit">
    <text evidence="4">Homodimer; disulfide-linked.</text>
</comment>
<dbReference type="SUPFAM" id="SSF74650">
    <property type="entry name" value="Galactose mutarotase-like"/>
    <property type="match status" value="1"/>
</dbReference>
<evidence type="ECO:0000256" key="9">
    <source>
        <dbReference type="ARBA" id="ARBA00022968"/>
    </source>
</evidence>
<dbReference type="EMBL" id="GIFK01001881">
    <property type="protein sequence ID" value="NBJ59584.1"/>
    <property type="molecule type" value="Transcribed_RNA"/>
</dbReference>
<evidence type="ECO:0000256" key="19">
    <source>
        <dbReference type="SAM" id="Phobius"/>
    </source>
</evidence>
<keyword evidence="13" id="KW-1015">Disulfide bond</keyword>
<dbReference type="GO" id="GO:0046872">
    <property type="term" value="F:metal ion binding"/>
    <property type="evidence" value="ECO:0007669"/>
    <property type="project" value="UniProtKB-KW"/>
</dbReference>
<evidence type="ECO:0000256" key="16">
    <source>
        <dbReference type="ARBA" id="ARBA00093232"/>
    </source>
</evidence>
<keyword evidence="18" id="KW-0175">Coiled coil</keyword>
<evidence type="ECO:0000256" key="17">
    <source>
        <dbReference type="RuleBase" id="RU361199"/>
    </source>
</evidence>
<dbReference type="InterPro" id="IPR048534">
    <property type="entry name" value="Man2a1-like_dom"/>
</dbReference>
<keyword evidence="6 17" id="KW-0479">Metal-binding</keyword>
<evidence type="ECO:0000256" key="10">
    <source>
        <dbReference type="ARBA" id="ARBA00022989"/>
    </source>
</evidence>
<dbReference type="InterPro" id="IPR000602">
    <property type="entry name" value="Glyco_hydro_38_N"/>
</dbReference>
<evidence type="ECO:0000256" key="14">
    <source>
        <dbReference type="ARBA" id="ARBA00023295"/>
    </source>
</evidence>
<evidence type="ECO:0000256" key="1">
    <source>
        <dbReference type="ARBA" id="ARBA00004323"/>
    </source>
</evidence>
<dbReference type="Gene3D" id="2.60.40.1360">
    <property type="match status" value="1"/>
</dbReference>
<keyword evidence="7 17" id="KW-0378">Hydrolase</keyword>
<dbReference type="SUPFAM" id="SSF88713">
    <property type="entry name" value="Glycoside hydrolase/deacetylase"/>
    <property type="match status" value="1"/>
</dbReference>
<dbReference type="Pfam" id="PF01074">
    <property type="entry name" value="Glyco_hydro_38N"/>
    <property type="match status" value="1"/>
</dbReference>
<dbReference type="Gene3D" id="2.60.40.1180">
    <property type="entry name" value="Golgi alpha-mannosidase II"/>
    <property type="match status" value="1"/>
</dbReference>
<dbReference type="InterPro" id="IPR011013">
    <property type="entry name" value="Gal_mutarotase_sf_dom"/>
</dbReference>
<dbReference type="GO" id="GO:0004572">
    <property type="term" value="F:mannosyl-oligosaccharide 1,3-1,6-alpha-mannosidase activity"/>
    <property type="evidence" value="ECO:0007669"/>
    <property type="project" value="UniProtKB-EC"/>
</dbReference>
<dbReference type="InterPro" id="IPR015341">
    <property type="entry name" value="Glyco_hydro_38_cen"/>
</dbReference>
<evidence type="ECO:0000256" key="4">
    <source>
        <dbReference type="ARBA" id="ARBA00011748"/>
    </source>
</evidence>
<evidence type="ECO:0000256" key="18">
    <source>
        <dbReference type="SAM" id="Coils"/>
    </source>
</evidence>
<comment type="function">
    <text evidence="15">Catalyzes the first committed step in the biosynthesis of complex N-glycans. It controls conversion of high mannose to complex N-glycans; the final hydrolytic step in the N-glycan maturation pathway.</text>
</comment>
<dbReference type="GO" id="GO:0000139">
    <property type="term" value="C:Golgi membrane"/>
    <property type="evidence" value="ECO:0007669"/>
    <property type="project" value="UniProtKB-SubCell"/>
</dbReference>
<dbReference type="InterPro" id="IPR011682">
    <property type="entry name" value="Glyco_hydro_38_C"/>
</dbReference>
<evidence type="ECO:0000256" key="12">
    <source>
        <dbReference type="ARBA" id="ARBA00023136"/>
    </source>
</evidence>
<dbReference type="InterPro" id="IPR028995">
    <property type="entry name" value="Glyco_hydro_57/38_cen_sf"/>
</dbReference>
<keyword evidence="9" id="KW-0735">Signal-anchor</keyword>
<dbReference type="GO" id="GO:0030246">
    <property type="term" value="F:carbohydrate binding"/>
    <property type="evidence" value="ECO:0007669"/>
    <property type="project" value="InterPro"/>
</dbReference>
<name>A0A6B2E8F5_9DIPT</name>
<comment type="cofactor">
    <cofactor evidence="17">
        <name>Zn(2+)</name>
        <dbReference type="ChEBI" id="CHEBI:29105"/>
    </cofactor>
    <text evidence="17">Binds 1 zinc ion per subunit.</text>
</comment>
<dbReference type="FunFam" id="1.20.1270.50:FF:000001">
    <property type="entry name" value="Alpha-mannosidase"/>
    <property type="match status" value="1"/>
</dbReference>
<dbReference type="PANTHER" id="PTHR11607:SF3">
    <property type="entry name" value="LYSOSOMAL ALPHA-MANNOSIDASE"/>
    <property type="match status" value="1"/>
</dbReference>
<dbReference type="FunFam" id="3.20.110.10:FF:000003">
    <property type="entry name" value="Alpha-mannosidase"/>
    <property type="match status" value="1"/>
</dbReference>
<evidence type="ECO:0000256" key="5">
    <source>
        <dbReference type="ARBA" id="ARBA00022692"/>
    </source>
</evidence>
<dbReference type="PANTHER" id="PTHR11607">
    <property type="entry name" value="ALPHA-MANNOSIDASE"/>
    <property type="match status" value="1"/>
</dbReference>
<evidence type="ECO:0000256" key="8">
    <source>
        <dbReference type="ARBA" id="ARBA00022833"/>
    </source>
</evidence>
<dbReference type="InterPro" id="IPR037094">
    <property type="entry name" value="Glyco_hydro_38_cen_sf"/>
</dbReference>
<dbReference type="GO" id="GO:0006013">
    <property type="term" value="P:mannose metabolic process"/>
    <property type="evidence" value="ECO:0007669"/>
    <property type="project" value="InterPro"/>
</dbReference>
<dbReference type="SMART" id="SM00872">
    <property type="entry name" value="Alpha-mann_mid"/>
    <property type="match status" value="1"/>
</dbReference>
<dbReference type="Pfam" id="PF09261">
    <property type="entry name" value="Alpha-mann_mid"/>
    <property type="match status" value="1"/>
</dbReference>
<evidence type="ECO:0000256" key="7">
    <source>
        <dbReference type="ARBA" id="ARBA00022801"/>
    </source>
</evidence>
<dbReference type="SUPFAM" id="SSF88688">
    <property type="entry name" value="Families 57/38 glycoside transferase middle domain"/>
    <property type="match status" value="1"/>
</dbReference>
<feature type="coiled-coil region" evidence="18">
    <location>
        <begin position="38"/>
        <end position="79"/>
    </location>
</feature>
<evidence type="ECO:0000256" key="13">
    <source>
        <dbReference type="ARBA" id="ARBA00023157"/>
    </source>
</evidence>
<dbReference type="InterPro" id="IPR011330">
    <property type="entry name" value="Glyco_hydro/deAcase_b/a-brl"/>
</dbReference>
<keyword evidence="11" id="KW-0333">Golgi apparatus</keyword>
<keyword evidence="8 17" id="KW-0862">Zinc</keyword>
<keyword evidence="14 17" id="KW-0326">Glycosidase</keyword>
<reference evidence="21" key="1">
    <citation type="submission" date="2019-10" db="EMBL/GenBank/DDBJ databases">
        <title>Short sand fly seasons in Tbilisi, Georgia, hinder development of host immunity to saliva of the visceral leishmaniasis vector Phlebotomus kandelakii.</title>
        <authorList>
            <person name="Oliveira F."/>
            <person name="Giorgobiani E."/>
            <person name="Guimaraes-Costa A.B."/>
            <person name="Abdeladhim M."/>
            <person name="Oristian J."/>
            <person name="Tskhvaradze L."/>
            <person name="Tsertsvadze N."/>
            <person name="Zakalashvili M."/>
            <person name="Valenzuela J.G."/>
            <person name="Kamhawi S."/>
        </authorList>
    </citation>
    <scope>NUCLEOTIDE SEQUENCE</scope>
    <source>
        <strain evidence="21">Wild-capture in Tbilisi</strain>
        <tissue evidence="21">Salivary glands</tissue>
    </source>
</reference>
<evidence type="ECO:0000313" key="21">
    <source>
        <dbReference type="EMBL" id="NBJ59584.1"/>
    </source>
</evidence>
<dbReference type="CDD" id="cd10809">
    <property type="entry name" value="GH38N_AMII_GMII_SfManIII_like"/>
    <property type="match status" value="1"/>
</dbReference>
<feature type="transmembrane region" description="Helical" evidence="19">
    <location>
        <begin position="7"/>
        <end position="30"/>
    </location>
</feature>
<dbReference type="FunFam" id="2.60.40.1180:FF:000019">
    <property type="entry name" value="Alpha-mannosidase 2"/>
    <property type="match status" value="1"/>
</dbReference>
<comment type="similarity">
    <text evidence="3 17">Belongs to the glycosyl hydrolase 38 family.</text>
</comment>
<comment type="subcellular location">
    <subcellularLocation>
        <location evidence="1">Golgi apparatus membrane</location>
        <topology evidence="1">Single-pass type II membrane protein</topology>
    </subcellularLocation>
</comment>
<comment type="pathway">
    <text evidence="2">Protein modification; protein glycosylation.</text>
</comment>
<dbReference type="AlphaFoldDB" id="A0A6B2E8F5"/>
<dbReference type="Pfam" id="PF21260">
    <property type="entry name" value="Laman-like_dom"/>
    <property type="match status" value="1"/>
</dbReference>
<protein>
    <recommendedName>
        <fullName evidence="17">Alpha-mannosidase</fullName>
        <ecNumber evidence="17">3.2.1.-</ecNumber>
    </recommendedName>
</protein>
<dbReference type="InterPro" id="IPR027291">
    <property type="entry name" value="Glyco_hydro_38_N_sf"/>
</dbReference>
<dbReference type="Gene3D" id="2.70.98.30">
    <property type="entry name" value="Golgi alpha-mannosidase II, domain 4"/>
    <property type="match status" value="1"/>
</dbReference>
<organism evidence="21">
    <name type="scientific">Phlebotomus kandelakii</name>
    <dbReference type="NCBI Taxonomy" id="1109342"/>
    <lineage>
        <taxon>Eukaryota</taxon>
        <taxon>Metazoa</taxon>
        <taxon>Ecdysozoa</taxon>
        <taxon>Arthropoda</taxon>
        <taxon>Hexapoda</taxon>
        <taxon>Insecta</taxon>
        <taxon>Pterygota</taxon>
        <taxon>Neoptera</taxon>
        <taxon>Endopterygota</taxon>
        <taxon>Diptera</taxon>
        <taxon>Nematocera</taxon>
        <taxon>Psychodoidea</taxon>
        <taxon>Psychodidae</taxon>
        <taxon>Phlebotomus</taxon>
        <taxon>Larroussius</taxon>
    </lineage>
</organism>
<dbReference type="InterPro" id="IPR013780">
    <property type="entry name" value="Glyco_hydro_b"/>
</dbReference>
<evidence type="ECO:0000256" key="15">
    <source>
        <dbReference type="ARBA" id="ARBA00059516"/>
    </source>
</evidence>
<accession>A0A6B2E8F5</accession>
<proteinExistence type="inferred from homology"/>
<dbReference type="Pfam" id="PF07748">
    <property type="entry name" value="Glyco_hydro_38C"/>
    <property type="match status" value="1"/>
</dbReference>
<dbReference type="InterPro" id="IPR050843">
    <property type="entry name" value="Glycosyl_Hydrlase_38"/>
</dbReference>
<dbReference type="GO" id="GO:0006491">
    <property type="term" value="P:N-glycan processing"/>
    <property type="evidence" value="ECO:0007669"/>
    <property type="project" value="TreeGrafter"/>
</dbReference>
<dbReference type="FunFam" id="2.70.98.30:FF:000002">
    <property type="entry name" value="Alpha-mannosidase"/>
    <property type="match status" value="1"/>
</dbReference>
<evidence type="ECO:0000256" key="2">
    <source>
        <dbReference type="ARBA" id="ARBA00004922"/>
    </source>
</evidence>
<dbReference type="Gene3D" id="1.20.1270.50">
    <property type="entry name" value="Glycoside hydrolase family 38, central domain"/>
    <property type="match status" value="1"/>
</dbReference>
<evidence type="ECO:0000256" key="6">
    <source>
        <dbReference type="ARBA" id="ARBA00022723"/>
    </source>
</evidence>
<feature type="domain" description="Glycoside hydrolase family 38 central" evidence="20">
    <location>
        <begin position="486"/>
        <end position="563"/>
    </location>
</feature>
<evidence type="ECO:0000259" key="20">
    <source>
        <dbReference type="SMART" id="SM00872"/>
    </source>
</evidence>
<evidence type="ECO:0000256" key="3">
    <source>
        <dbReference type="ARBA" id="ARBA00009792"/>
    </source>
</evidence>